<dbReference type="SUPFAM" id="SSF48452">
    <property type="entry name" value="TPR-like"/>
    <property type="match status" value="1"/>
</dbReference>
<dbReference type="PANTHER" id="PTHR45862">
    <property type="entry name" value="PROTEIN SGT1 HOMOLOG"/>
    <property type="match status" value="1"/>
</dbReference>
<dbReference type="InterPro" id="IPR007052">
    <property type="entry name" value="CS_dom"/>
</dbReference>
<reference evidence="5 6" key="1">
    <citation type="submission" date="2022-12" db="EMBL/GenBank/DDBJ databases">
        <title>Genomic features and morphological characterization of a novel Knufia sp. strain isolated from spacecraft assembly facility.</title>
        <authorList>
            <person name="Teixeira M."/>
            <person name="Chander A.M."/>
            <person name="Stajich J.E."/>
            <person name="Venkateswaran K."/>
        </authorList>
    </citation>
    <scope>NUCLEOTIDE SEQUENCE [LARGE SCALE GENOMIC DNA]</scope>
    <source>
        <strain evidence="5 6">FJI-L2-BK-P2</strain>
    </source>
</reference>
<feature type="compositionally biased region" description="Acidic residues" evidence="2">
    <location>
        <begin position="382"/>
        <end position="396"/>
    </location>
</feature>
<dbReference type="Pfam" id="PF04969">
    <property type="entry name" value="CS"/>
    <property type="match status" value="1"/>
</dbReference>
<dbReference type="InterPro" id="IPR044563">
    <property type="entry name" value="Sgt1-like"/>
</dbReference>
<feature type="region of interest" description="Disordered" evidence="2">
    <location>
        <begin position="183"/>
        <end position="209"/>
    </location>
</feature>
<dbReference type="AlphaFoldDB" id="A0AAN8EEB6"/>
<evidence type="ECO:0000259" key="4">
    <source>
        <dbReference type="PROSITE" id="PS51203"/>
    </source>
</evidence>
<evidence type="ECO:0000313" key="5">
    <source>
        <dbReference type="EMBL" id="KAK5953583.1"/>
    </source>
</evidence>
<dbReference type="EMBL" id="JAKLMC020000011">
    <property type="protein sequence ID" value="KAK5953583.1"/>
    <property type="molecule type" value="Genomic_DNA"/>
</dbReference>
<comment type="similarity">
    <text evidence="1">Belongs to the SGT1 family.</text>
</comment>
<dbReference type="CDD" id="cd06466">
    <property type="entry name" value="p23_CS_SGT1_like"/>
    <property type="match status" value="1"/>
</dbReference>
<dbReference type="InterPro" id="IPR008978">
    <property type="entry name" value="HSP20-like_chaperone"/>
</dbReference>
<dbReference type="PROSITE" id="PS51048">
    <property type="entry name" value="SGS"/>
    <property type="match status" value="1"/>
</dbReference>
<dbReference type="SUPFAM" id="SSF49764">
    <property type="entry name" value="HSP20-like chaperones"/>
    <property type="match status" value="1"/>
</dbReference>
<feature type="compositionally biased region" description="Polar residues" evidence="2">
    <location>
        <begin position="326"/>
        <end position="348"/>
    </location>
</feature>
<evidence type="ECO:0000259" key="3">
    <source>
        <dbReference type="PROSITE" id="PS51048"/>
    </source>
</evidence>
<dbReference type="InterPro" id="IPR007699">
    <property type="entry name" value="SGS_dom"/>
</dbReference>
<evidence type="ECO:0000256" key="1">
    <source>
        <dbReference type="ARBA" id="ARBA00008509"/>
    </source>
</evidence>
<feature type="region of interest" description="Disordered" evidence="2">
    <location>
        <begin position="424"/>
        <end position="453"/>
    </location>
</feature>
<dbReference type="Proteomes" id="UP001316803">
    <property type="component" value="Unassembled WGS sequence"/>
</dbReference>
<sequence>MDHAKLGANALSNSDAATAVVEYTKALIEHPTSPDYFTQRSIAFGRLKPARYDLALQDAEYGVLCGQKRGKRDKIQAAQQRRVVALYNLGQYADAKVVLDSMKRWRPENSKPQKMEHDMWSTKIDNKMKNNSQQAATSEYPAQSLPDEKAIKRTLQKQLKKDGSFNYNGEEQDVEMGDATANETAATPSTTQTATTSTATPTAPSTAPAQKIRHEWYQNSQSVIITLYAKGVQKDKTEVELEEDSISVSFPHPSDTSSSYNFSLDPLFALIDPSKSKYNVMSTKVEITLAKAEQGKKWGNIEGTAPLKKSNGAAKQDELAKGAVMSTLQQPASTSTAGPSYPTSSRNGPKNWDKLASDLTAKKPKKAKKKTDGDKKDKNGSDSEDDAAEDDYESDTGGDAVDGFFKKLYKGADPDTQRAMMKSFTESNGTALSTNWSEVGSKRVEEVQSKDDK</sequence>
<feature type="compositionally biased region" description="Basic and acidic residues" evidence="2">
    <location>
        <begin position="440"/>
        <end position="453"/>
    </location>
</feature>
<feature type="region of interest" description="Disordered" evidence="2">
    <location>
        <begin position="325"/>
        <end position="400"/>
    </location>
</feature>
<organism evidence="5 6">
    <name type="scientific">Knufia fluminis</name>
    <dbReference type="NCBI Taxonomy" id="191047"/>
    <lineage>
        <taxon>Eukaryota</taxon>
        <taxon>Fungi</taxon>
        <taxon>Dikarya</taxon>
        <taxon>Ascomycota</taxon>
        <taxon>Pezizomycotina</taxon>
        <taxon>Eurotiomycetes</taxon>
        <taxon>Chaetothyriomycetidae</taxon>
        <taxon>Chaetothyriales</taxon>
        <taxon>Trichomeriaceae</taxon>
        <taxon>Knufia</taxon>
    </lineage>
</organism>
<feature type="compositionally biased region" description="Polar residues" evidence="2">
    <location>
        <begin position="424"/>
        <end position="438"/>
    </location>
</feature>
<dbReference type="InterPro" id="IPR011990">
    <property type="entry name" value="TPR-like_helical_dom_sf"/>
</dbReference>
<keyword evidence="6" id="KW-1185">Reference proteome</keyword>
<protein>
    <submittedName>
        <fullName evidence="5">Cochaperone protein</fullName>
    </submittedName>
</protein>
<feature type="compositionally biased region" description="Low complexity" evidence="2">
    <location>
        <begin position="184"/>
        <end position="209"/>
    </location>
</feature>
<dbReference type="Gene3D" id="1.25.40.10">
    <property type="entry name" value="Tetratricopeptide repeat domain"/>
    <property type="match status" value="1"/>
</dbReference>
<feature type="domain" description="CS" evidence="4">
    <location>
        <begin position="209"/>
        <end position="302"/>
    </location>
</feature>
<feature type="domain" description="SGS" evidence="3">
    <location>
        <begin position="340"/>
        <end position="453"/>
    </location>
</feature>
<dbReference type="PROSITE" id="PS51203">
    <property type="entry name" value="CS"/>
    <property type="match status" value="1"/>
</dbReference>
<dbReference type="Pfam" id="PF05002">
    <property type="entry name" value="SGS"/>
    <property type="match status" value="1"/>
</dbReference>
<feature type="compositionally biased region" description="Basic and acidic residues" evidence="2">
    <location>
        <begin position="370"/>
        <end position="381"/>
    </location>
</feature>
<dbReference type="GO" id="GO:0051087">
    <property type="term" value="F:protein-folding chaperone binding"/>
    <property type="evidence" value="ECO:0007669"/>
    <property type="project" value="InterPro"/>
</dbReference>
<evidence type="ECO:0000313" key="6">
    <source>
        <dbReference type="Proteomes" id="UP001316803"/>
    </source>
</evidence>
<name>A0AAN8EEB6_9EURO</name>
<proteinExistence type="inferred from homology"/>
<evidence type="ECO:0000256" key="2">
    <source>
        <dbReference type="SAM" id="MobiDB-lite"/>
    </source>
</evidence>
<gene>
    <name evidence="5" type="primary">SGT1</name>
    <name evidence="5" type="ORF">OHC33_005527</name>
</gene>
<accession>A0AAN8EEB6</accession>
<comment type="caution">
    <text evidence="5">The sequence shown here is derived from an EMBL/GenBank/DDBJ whole genome shotgun (WGS) entry which is preliminary data.</text>
</comment>
<dbReference type="Gene3D" id="2.60.40.790">
    <property type="match status" value="1"/>
</dbReference>